<dbReference type="EMBL" id="BGPR01001909">
    <property type="protein sequence ID" value="GBM64104.1"/>
    <property type="molecule type" value="Genomic_DNA"/>
</dbReference>
<protein>
    <submittedName>
        <fullName evidence="1">Uncharacterized protein</fullName>
    </submittedName>
</protein>
<reference evidence="1 2" key="1">
    <citation type="journal article" date="2019" name="Sci. Rep.">
        <title>Orb-weaving spider Araneus ventricosus genome elucidates the spidroin gene catalogue.</title>
        <authorList>
            <person name="Kono N."/>
            <person name="Nakamura H."/>
            <person name="Ohtoshi R."/>
            <person name="Moran D.A.P."/>
            <person name="Shinohara A."/>
            <person name="Yoshida Y."/>
            <person name="Fujiwara M."/>
            <person name="Mori M."/>
            <person name="Tomita M."/>
            <person name="Arakawa K."/>
        </authorList>
    </citation>
    <scope>NUCLEOTIDE SEQUENCE [LARGE SCALE GENOMIC DNA]</scope>
</reference>
<organism evidence="1 2">
    <name type="scientific">Araneus ventricosus</name>
    <name type="common">Orbweaver spider</name>
    <name type="synonym">Epeira ventricosa</name>
    <dbReference type="NCBI Taxonomy" id="182803"/>
    <lineage>
        <taxon>Eukaryota</taxon>
        <taxon>Metazoa</taxon>
        <taxon>Ecdysozoa</taxon>
        <taxon>Arthropoda</taxon>
        <taxon>Chelicerata</taxon>
        <taxon>Arachnida</taxon>
        <taxon>Araneae</taxon>
        <taxon>Araneomorphae</taxon>
        <taxon>Entelegynae</taxon>
        <taxon>Araneoidea</taxon>
        <taxon>Araneidae</taxon>
        <taxon>Araneus</taxon>
    </lineage>
</organism>
<proteinExistence type="predicted"/>
<dbReference type="AlphaFoldDB" id="A0A4Y2HFM8"/>
<dbReference type="Proteomes" id="UP000499080">
    <property type="component" value="Unassembled WGS sequence"/>
</dbReference>
<comment type="caution">
    <text evidence="1">The sequence shown here is derived from an EMBL/GenBank/DDBJ whole genome shotgun (WGS) entry which is preliminary data.</text>
</comment>
<name>A0A4Y2HFM8_ARAVE</name>
<gene>
    <name evidence="1" type="ORF">AVEN_173259_1</name>
</gene>
<evidence type="ECO:0000313" key="1">
    <source>
        <dbReference type="EMBL" id="GBM64104.1"/>
    </source>
</evidence>
<sequence>MPGISRPVRQIRIFEQRDPNLSKLDSHKQDSSDVPIKCNRGSINVRLGCPRDWSTTLNPSSHKSGIHVIAHIYDEVGCRPIILKPHKVTNDNRNILQQFW</sequence>
<evidence type="ECO:0000313" key="2">
    <source>
        <dbReference type="Proteomes" id="UP000499080"/>
    </source>
</evidence>
<keyword evidence="2" id="KW-1185">Reference proteome</keyword>
<accession>A0A4Y2HFM8</accession>